<protein>
    <submittedName>
        <fullName evidence="2">Uncharacterized protein</fullName>
    </submittedName>
</protein>
<dbReference type="Ensembl" id="ENSSPUT00000002285.1">
    <property type="protein sequence ID" value="ENSSPUP00000002161.1"/>
    <property type="gene ID" value="ENSSPUG00000001681.1"/>
</dbReference>
<feature type="compositionally biased region" description="Polar residues" evidence="1">
    <location>
        <begin position="108"/>
        <end position="118"/>
    </location>
</feature>
<feature type="compositionally biased region" description="Pro residues" evidence="1">
    <location>
        <begin position="40"/>
        <end position="56"/>
    </location>
</feature>
<dbReference type="OMA" id="RYLYCQA"/>
<sequence length="118" mass="13379">MEAEQGSPSLTNSSGGSTKAPKHLWRHEQHYSYQYLRHQQPPPSQCPQQPAPPPPASRGRHLAGSGSSRVRHRGYSDTERYLYCRAMDRTSFAVETGHRPGLKKSRMSWPSSFQGFKR</sequence>
<accession>A0A8D0G2B5</accession>
<keyword evidence="3" id="KW-1185">Reference proteome</keyword>
<reference evidence="2" key="1">
    <citation type="submission" date="2025-08" db="UniProtKB">
        <authorList>
            <consortium name="Ensembl"/>
        </authorList>
    </citation>
    <scope>IDENTIFICATION</scope>
</reference>
<feature type="region of interest" description="Disordered" evidence="1">
    <location>
        <begin position="1"/>
        <end position="74"/>
    </location>
</feature>
<proteinExistence type="predicted"/>
<dbReference type="Proteomes" id="UP000694392">
    <property type="component" value="Unplaced"/>
</dbReference>
<dbReference type="AlphaFoldDB" id="A0A8D0G2B5"/>
<feature type="region of interest" description="Disordered" evidence="1">
    <location>
        <begin position="96"/>
        <end position="118"/>
    </location>
</feature>
<name>A0A8D0G2B5_SPHPU</name>
<organism evidence="2 3">
    <name type="scientific">Sphenodon punctatus</name>
    <name type="common">Tuatara</name>
    <name type="synonym">Hatteria punctata</name>
    <dbReference type="NCBI Taxonomy" id="8508"/>
    <lineage>
        <taxon>Eukaryota</taxon>
        <taxon>Metazoa</taxon>
        <taxon>Chordata</taxon>
        <taxon>Craniata</taxon>
        <taxon>Vertebrata</taxon>
        <taxon>Euteleostomi</taxon>
        <taxon>Lepidosauria</taxon>
        <taxon>Sphenodontia</taxon>
        <taxon>Sphenodontidae</taxon>
        <taxon>Sphenodon</taxon>
    </lineage>
</organism>
<dbReference type="GeneTree" id="ENSGT00510000051272"/>
<evidence type="ECO:0000256" key="1">
    <source>
        <dbReference type="SAM" id="MobiDB-lite"/>
    </source>
</evidence>
<reference evidence="2" key="2">
    <citation type="submission" date="2025-09" db="UniProtKB">
        <authorList>
            <consortium name="Ensembl"/>
        </authorList>
    </citation>
    <scope>IDENTIFICATION</scope>
</reference>
<feature type="compositionally biased region" description="Polar residues" evidence="1">
    <location>
        <begin position="1"/>
        <end position="17"/>
    </location>
</feature>
<evidence type="ECO:0000313" key="2">
    <source>
        <dbReference type="Ensembl" id="ENSSPUP00000002161.1"/>
    </source>
</evidence>
<evidence type="ECO:0000313" key="3">
    <source>
        <dbReference type="Proteomes" id="UP000694392"/>
    </source>
</evidence>